<gene>
    <name evidence="1" type="ORF">SAMN02745172_03955</name>
</gene>
<evidence type="ECO:0000313" key="1">
    <source>
        <dbReference type="EMBL" id="SHO67280.1"/>
    </source>
</evidence>
<dbReference type="Pfam" id="PF06776">
    <property type="entry name" value="IalB"/>
    <property type="match status" value="1"/>
</dbReference>
<keyword evidence="2" id="KW-1185">Reference proteome</keyword>
<dbReference type="EMBL" id="FRXO01000012">
    <property type="protein sequence ID" value="SHO67280.1"/>
    <property type="molecule type" value="Genomic_DNA"/>
</dbReference>
<dbReference type="AlphaFoldDB" id="A0A1M7ZQT8"/>
<dbReference type="Gene3D" id="2.60.40.1880">
    <property type="entry name" value="Invasion associated locus B (IalB) protein"/>
    <property type="match status" value="1"/>
</dbReference>
<proteinExistence type="predicted"/>
<accession>A0A1M7ZQT8</accession>
<evidence type="ECO:0000313" key="2">
    <source>
        <dbReference type="Proteomes" id="UP000186406"/>
    </source>
</evidence>
<name>A0A1M7ZQT8_9HYPH</name>
<organism evidence="1 2">
    <name type="scientific">Pseudoxanthobacter soli DSM 19599</name>
    <dbReference type="NCBI Taxonomy" id="1123029"/>
    <lineage>
        <taxon>Bacteria</taxon>
        <taxon>Pseudomonadati</taxon>
        <taxon>Pseudomonadota</taxon>
        <taxon>Alphaproteobacteria</taxon>
        <taxon>Hyphomicrobiales</taxon>
        <taxon>Segnochrobactraceae</taxon>
        <taxon>Pseudoxanthobacter</taxon>
    </lineage>
</organism>
<dbReference type="InterPro" id="IPR038696">
    <property type="entry name" value="IalB_sf"/>
</dbReference>
<protein>
    <submittedName>
        <fullName evidence="1">Invasion protein IalB, involved in pathogenesis</fullName>
    </submittedName>
</protein>
<reference evidence="1 2" key="1">
    <citation type="submission" date="2016-12" db="EMBL/GenBank/DDBJ databases">
        <authorList>
            <person name="Song W.-J."/>
            <person name="Kurnit D.M."/>
        </authorList>
    </citation>
    <scope>NUCLEOTIDE SEQUENCE [LARGE SCALE GENOMIC DNA]</scope>
    <source>
        <strain evidence="1 2">DSM 19599</strain>
    </source>
</reference>
<dbReference type="Proteomes" id="UP000186406">
    <property type="component" value="Unassembled WGS sequence"/>
</dbReference>
<dbReference type="InterPro" id="IPR010642">
    <property type="entry name" value="Invasion_prot_B"/>
</dbReference>
<dbReference type="STRING" id="1123029.SAMN02745172_03955"/>
<sequence length="230" mass="23774">MGIGFAFSLPLETPVLSILKVFQMIPANRFRLRHRLLSAALAFGVVAGAVGTDAALAQAAQKGDAKKTEAAKPVAVDPNTPQATTATYGDWMVRCSAVPGQSGTAKVCEAALGLQAKGQEGLIAQVVIGRVAKDQPARLIVQLPNGVFLPAGATLYLDDKATTGIDTVFATCTQGCFADTELKTDQLAALKAAKGPGRLEFVDGNSQRLALPISFNGLNVATDAALNPKG</sequence>